<proteinExistence type="predicted"/>
<sequence>MLRLAKISVREAPTMARWNFCVRLVLFLLRKVKVCENKTKVKYATCNMCNKIHVREDIDNDWAIIRKHNRKAMDLLEHAQENFTRGARCTWNSSELFRTARMWLYVVSNEVLRLI</sequence>
<evidence type="ECO:0000313" key="1">
    <source>
        <dbReference type="EMBL" id="KAL0117686.1"/>
    </source>
</evidence>
<evidence type="ECO:0000313" key="2">
    <source>
        <dbReference type="Proteomes" id="UP001430953"/>
    </source>
</evidence>
<protein>
    <submittedName>
        <fullName evidence="1">Uncharacterized protein</fullName>
    </submittedName>
</protein>
<organism evidence="1 2">
    <name type="scientific">Cardiocondyla obscurior</name>
    <dbReference type="NCBI Taxonomy" id="286306"/>
    <lineage>
        <taxon>Eukaryota</taxon>
        <taxon>Metazoa</taxon>
        <taxon>Ecdysozoa</taxon>
        <taxon>Arthropoda</taxon>
        <taxon>Hexapoda</taxon>
        <taxon>Insecta</taxon>
        <taxon>Pterygota</taxon>
        <taxon>Neoptera</taxon>
        <taxon>Endopterygota</taxon>
        <taxon>Hymenoptera</taxon>
        <taxon>Apocrita</taxon>
        <taxon>Aculeata</taxon>
        <taxon>Formicoidea</taxon>
        <taxon>Formicidae</taxon>
        <taxon>Myrmicinae</taxon>
        <taxon>Cardiocondyla</taxon>
    </lineage>
</organism>
<reference evidence="1 2" key="1">
    <citation type="submission" date="2023-03" db="EMBL/GenBank/DDBJ databases">
        <title>High recombination rates correlate with genetic variation in Cardiocondyla obscurior ants.</title>
        <authorList>
            <person name="Errbii M."/>
        </authorList>
    </citation>
    <scope>NUCLEOTIDE SEQUENCE [LARGE SCALE GENOMIC DNA]</scope>
    <source>
        <strain evidence="1">Alpha-2009</strain>
        <tissue evidence="1">Whole body</tissue>
    </source>
</reference>
<dbReference type="AlphaFoldDB" id="A0AAW2FSF9"/>
<dbReference type="Proteomes" id="UP001430953">
    <property type="component" value="Unassembled WGS sequence"/>
</dbReference>
<accession>A0AAW2FSF9</accession>
<dbReference type="EMBL" id="JADYXP020000008">
    <property type="protein sequence ID" value="KAL0117686.1"/>
    <property type="molecule type" value="Genomic_DNA"/>
</dbReference>
<name>A0AAW2FSF9_9HYME</name>
<gene>
    <name evidence="1" type="ORF">PUN28_008828</name>
</gene>
<comment type="caution">
    <text evidence="1">The sequence shown here is derived from an EMBL/GenBank/DDBJ whole genome shotgun (WGS) entry which is preliminary data.</text>
</comment>
<keyword evidence="2" id="KW-1185">Reference proteome</keyword>